<organism evidence="4 5">
    <name type="scientific">Thermocrispum agreste</name>
    <dbReference type="NCBI Taxonomy" id="37925"/>
    <lineage>
        <taxon>Bacteria</taxon>
        <taxon>Bacillati</taxon>
        <taxon>Actinomycetota</taxon>
        <taxon>Actinomycetes</taxon>
        <taxon>Pseudonocardiales</taxon>
        <taxon>Pseudonocardiaceae</taxon>
        <taxon>Thermocrispum</taxon>
    </lineage>
</organism>
<gene>
    <name evidence="4" type="ORF">DIU77_017915</name>
</gene>
<dbReference type="AlphaFoldDB" id="A0ABD6FJM0"/>
<dbReference type="PROSITE" id="PS51186">
    <property type="entry name" value="GNAT"/>
    <property type="match status" value="1"/>
</dbReference>
<dbReference type="PANTHER" id="PTHR43877">
    <property type="entry name" value="AMINOALKYLPHOSPHONATE N-ACETYLTRANSFERASE-RELATED-RELATED"/>
    <property type="match status" value="1"/>
</dbReference>
<evidence type="ECO:0000256" key="1">
    <source>
        <dbReference type="ARBA" id="ARBA00022679"/>
    </source>
</evidence>
<dbReference type="PANTHER" id="PTHR43877:SF2">
    <property type="entry name" value="AMINOALKYLPHOSPHONATE N-ACETYLTRANSFERASE-RELATED"/>
    <property type="match status" value="1"/>
</dbReference>
<keyword evidence="1" id="KW-0808">Transferase</keyword>
<dbReference type="Proteomes" id="UP000249324">
    <property type="component" value="Unassembled WGS sequence"/>
</dbReference>
<dbReference type="InterPro" id="IPR016181">
    <property type="entry name" value="Acyl_CoA_acyltransferase"/>
</dbReference>
<dbReference type="EMBL" id="QGUI02000355">
    <property type="protein sequence ID" value="MFO7194122.1"/>
    <property type="molecule type" value="Genomic_DNA"/>
</dbReference>
<dbReference type="InterPro" id="IPR050832">
    <property type="entry name" value="Bact_Acetyltransf"/>
</dbReference>
<dbReference type="InterPro" id="IPR000182">
    <property type="entry name" value="GNAT_dom"/>
</dbReference>
<dbReference type="CDD" id="cd04301">
    <property type="entry name" value="NAT_SF"/>
    <property type="match status" value="1"/>
</dbReference>
<dbReference type="Pfam" id="PF00583">
    <property type="entry name" value="Acetyltransf_1"/>
    <property type="match status" value="1"/>
</dbReference>
<comment type="caution">
    <text evidence="4">The sequence shown here is derived from an EMBL/GenBank/DDBJ whole genome shotgun (WGS) entry which is preliminary data.</text>
</comment>
<dbReference type="GO" id="GO:0016746">
    <property type="term" value="F:acyltransferase activity"/>
    <property type="evidence" value="ECO:0007669"/>
    <property type="project" value="UniProtKB-KW"/>
</dbReference>
<sequence>MQIVAVAYDHPDAQKLIAEVQQEYVRRYGDEDATPVDPAEFAPPRGYFAVGYLDGAPVASGGWRAHDGPEPEFQPGDAEMKRLYVVPAARGRGLARAMVAELERSAREAGRRRMVLETGTRQPEAIGLYTSLGYRPIPKFGIYRCEPGSRCFGKLL</sequence>
<reference evidence="4 5" key="1">
    <citation type="journal article" date="2021" name="BMC Genomics">
        <title>Genome-resolved metagenome and metatranscriptome analyses of thermophilic composting reveal key bacterial players and their metabolic interactions.</title>
        <authorList>
            <person name="Braga L.P.P."/>
            <person name="Pereira R.V."/>
            <person name="Martins L.F."/>
            <person name="Moura L.M.S."/>
            <person name="Sanchez F.B."/>
            <person name="Patane J.S.L."/>
            <person name="da Silva A.M."/>
            <person name="Setubal J.C."/>
        </authorList>
    </citation>
    <scope>NUCLEOTIDE SEQUENCE [LARGE SCALE GENOMIC DNA]</scope>
    <source>
        <strain evidence="4">ZC4RG45</strain>
    </source>
</reference>
<dbReference type="SUPFAM" id="SSF55729">
    <property type="entry name" value="Acyl-CoA N-acyltransferases (Nat)"/>
    <property type="match status" value="1"/>
</dbReference>
<keyword evidence="2" id="KW-0012">Acyltransferase</keyword>
<evidence type="ECO:0000313" key="5">
    <source>
        <dbReference type="Proteomes" id="UP000249324"/>
    </source>
</evidence>
<dbReference type="Gene3D" id="3.40.630.30">
    <property type="match status" value="1"/>
</dbReference>
<evidence type="ECO:0000256" key="2">
    <source>
        <dbReference type="ARBA" id="ARBA00023315"/>
    </source>
</evidence>
<evidence type="ECO:0000313" key="4">
    <source>
        <dbReference type="EMBL" id="MFO7194122.1"/>
    </source>
</evidence>
<name>A0ABD6FJM0_9PSEU</name>
<proteinExistence type="predicted"/>
<protein>
    <submittedName>
        <fullName evidence="4">GNAT family N-acetyltransferase</fullName>
    </submittedName>
</protein>
<feature type="domain" description="N-acetyltransferase" evidence="3">
    <location>
        <begin position="1"/>
        <end position="156"/>
    </location>
</feature>
<accession>A0ABD6FJM0</accession>
<evidence type="ECO:0000259" key="3">
    <source>
        <dbReference type="PROSITE" id="PS51186"/>
    </source>
</evidence>